<evidence type="ECO:0000256" key="2">
    <source>
        <dbReference type="ARBA" id="ARBA00023315"/>
    </source>
</evidence>
<comment type="caution">
    <text evidence="4">The sequence shown here is derived from an EMBL/GenBank/DDBJ whole genome shotgun (WGS) entry which is preliminary data.</text>
</comment>
<dbReference type="GO" id="GO:0016747">
    <property type="term" value="F:acyltransferase activity, transferring groups other than amino-acyl groups"/>
    <property type="evidence" value="ECO:0007669"/>
    <property type="project" value="InterPro"/>
</dbReference>
<keyword evidence="1 4" id="KW-0808">Transferase</keyword>
<dbReference type="AlphaFoldDB" id="A0A177Y2D2"/>
<gene>
    <name evidence="4" type="ORF">APB76_06980</name>
</gene>
<evidence type="ECO:0000256" key="1">
    <source>
        <dbReference type="ARBA" id="ARBA00022679"/>
    </source>
</evidence>
<dbReference type="Proteomes" id="UP000078406">
    <property type="component" value="Unassembled WGS sequence"/>
</dbReference>
<organism evidence="4 5">
    <name type="scientific">Vibrio bivalvicida</name>
    <dbReference type="NCBI Taxonomy" id="1276888"/>
    <lineage>
        <taxon>Bacteria</taxon>
        <taxon>Pseudomonadati</taxon>
        <taxon>Pseudomonadota</taxon>
        <taxon>Gammaproteobacteria</taxon>
        <taxon>Vibrionales</taxon>
        <taxon>Vibrionaceae</taxon>
        <taxon>Vibrio</taxon>
        <taxon>Vibrio oreintalis group</taxon>
    </lineage>
</organism>
<dbReference type="RefSeq" id="WP_054960996.1">
    <property type="nucleotide sequence ID" value="NZ_LLEI02000021.1"/>
</dbReference>
<evidence type="ECO:0000313" key="5">
    <source>
        <dbReference type="Proteomes" id="UP000078406"/>
    </source>
</evidence>
<proteinExistence type="predicted"/>
<protein>
    <submittedName>
        <fullName evidence="4">Acetyltransferase</fullName>
    </submittedName>
</protein>
<feature type="domain" description="N-acetyltransferase" evidence="3">
    <location>
        <begin position="11"/>
        <end position="152"/>
    </location>
</feature>
<keyword evidence="2" id="KW-0012">Acyltransferase</keyword>
<dbReference type="PANTHER" id="PTHR43877">
    <property type="entry name" value="AMINOALKYLPHOSPHONATE N-ACETYLTRANSFERASE-RELATED-RELATED"/>
    <property type="match status" value="1"/>
</dbReference>
<evidence type="ECO:0000313" key="4">
    <source>
        <dbReference type="EMBL" id="OAJ95018.1"/>
    </source>
</evidence>
<dbReference type="InterPro" id="IPR016181">
    <property type="entry name" value="Acyl_CoA_acyltransferase"/>
</dbReference>
<dbReference type="InterPro" id="IPR050832">
    <property type="entry name" value="Bact_Acetyltransf"/>
</dbReference>
<evidence type="ECO:0000259" key="3">
    <source>
        <dbReference type="PROSITE" id="PS51186"/>
    </source>
</evidence>
<dbReference type="PANTHER" id="PTHR43877:SF5">
    <property type="entry name" value="BLL8307 PROTEIN"/>
    <property type="match status" value="1"/>
</dbReference>
<dbReference type="Pfam" id="PF00583">
    <property type="entry name" value="Acetyltransf_1"/>
    <property type="match status" value="1"/>
</dbReference>
<dbReference type="EMBL" id="LLEI02000021">
    <property type="protein sequence ID" value="OAJ95018.1"/>
    <property type="molecule type" value="Genomic_DNA"/>
</dbReference>
<name>A0A177Y2D2_9VIBR</name>
<dbReference type="CDD" id="cd04301">
    <property type="entry name" value="NAT_SF"/>
    <property type="match status" value="1"/>
</dbReference>
<dbReference type="SUPFAM" id="SSF55729">
    <property type="entry name" value="Acyl-CoA N-acyltransferases (Nat)"/>
    <property type="match status" value="1"/>
</dbReference>
<dbReference type="Gene3D" id="3.40.630.30">
    <property type="match status" value="1"/>
</dbReference>
<sequence>MEIKTGQLDHPEIRKLLEEHLADMNATSPPESVHALDVSALQHESVTFWSGWTEGKLLGCAAIKRLDDRHVEIKSMRTSCKARNQGVASFMLKHVLDFVYEEGFKRISLETGSMAFFTPARALYEKFGFGYCEPFGDYTPDPNSQYMTLELRR</sequence>
<dbReference type="PROSITE" id="PS51186">
    <property type="entry name" value="GNAT"/>
    <property type="match status" value="1"/>
</dbReference>
<dbReference type="InterPro" id="IPR000182">
    <property type="entry name" value="GNAT_dom"/>
</dbReference>
<reference evidence="4 5" key="1">
    <citation type="journal article" date="2016" name="Syst. Appl. Microbiol.">
        <title>Vibrio bivalvicida sp. nov., a novel larval pathogen for bivalve molluscs reared in a hatchery.</title>
        <authorList>
            <person name="Dubert J."/>
            <person name="Romalde J.L."/>
            <person name="Prado S."/>
            <person name="Barja J.L."/>
        </authorList>
    </citation>
    <scope>NUCLEOTIDE SEQUENCE [LARGE SCALE GENOMIC DNA]</scope>
    <source>
        <strain evidence="4 5">605</strain>
    </source>
</reference>
<accession>A0A177Y2D2</accession>